<name>A0A3G4ZNY3_9VIRU</name>
<proteinExistence type="predicted"/>
<organism evidence="1">
    <name type="scientific">Terrestrivirus sp</name>
    <dbReference type="NCBI Taxonomy" id="2487775"/>
    <lineage>
        <taxon>Viruses</taxon>
        <taxon>Varidnaviria</taxon>
        <taxon>Bamfordvirae</taxon>
        <taxon>Nucleocytoviricota</taxon>
        <taxon>Megaviricetes</taxon>
        <taxon>Imitervirales</taxon>
        <taxon>Mimiviridae</taxon>
        <taxon>Klosneuvirinae</taxon>
    </lineage>
</organism>
<reference evidence="1" key="1">
    <citation type="submission" date="2018-10" db="EMBL/GenBank/DDBJ databases">
        <title>Hidden diversity of soil giant viruses.</title>
        <authorList>
            <person name="Schulz F."/>
            <person name="Alteio L."/>
            <person name="Goudeau D."/>
            <person name="Ryan E.M."/>
            <person name="Malmstrom R.R."/>
            <person name="Blanchard J."/>
            <person name="Woyke T."/>
        </authorList>
    </citation>
    <scope>NUCLEOTIDE SEQUENCE</scope>
    <source>
        <strain evidence="1">TEV1</strain>
    </source>
</reference>
<dbReference type="EMBL" id="MK071987">
    <property type="protein sequence ID" value="AYV76585.1"/>
    <property type="molecule type" value="Genomic_DNA"/>
</dbReference>
<protein>
    <submittedName>
        <fullName evidence="1">Uncharacterized protein</fullName>
    </submittedName>
</protein>
<sequence length="87" mass="10445">MDLFDILPIGLCEEITTQNKQSRRFDFKQGRFDCDQSDRTNFNECHSYGQHKECEKQCFETTDCWYLPSSEPSHHLNIQRRQQEIIV</sequence>
<evidence type="ECO:0000313" key="1">
    <source>
        <dbReference type="EMBL" id="AYV76585.1"/>
    </source>
</evidence>
<accession>A0A3G4ZNY3</accession>
<gene>
    <name evidence="1" type="ORF">Terrestrivirus9_22</name>
</gene>